<feature type="region of interest" description="Disordered" evidence="1">
    <location>
        <begin position="1"/>
        <end position="43"/>
    </location>
</feature>
<keyword evidence="3" id="KW-1185">Reference proteome</keyword>
<comment type="caution">
    <text evidence="2">The sequence shown here is derived from an EMBL/GenBank/DDBJ whole genome shotgun (WGS) entry which is preliminary data.</text>
</comment>
<dbReference type="PANTHER" id="PTHR33450:SF4">
    <property type="entry name" value="OS04G0665666 PROTEIN"/>
    <property type="match status" value="1"/>
</dbReference>
<name>A0A9D5HBF8_9LILI</name>
<accession>A0A9D5HBF8</accession>
<proteinExistence type="predicted"/>
<protein>
    <submittedName>
        <fullName evidence="2">Uncharacterized protein</fullName>
    </submittedName>
</protein>
<dbReference type="Proteomes" id="UP001085076">
    <property type="component" value="Miscellaneous, Linkage group lg06"/>
</dbReference>
<dbReference type="AlphaFoldDB" id="A0A9D5HBF8"/>
<gene>
    <name evidence="2" type="ORF">J5N97_023348</name>
</gene>
<sequence length="214" mass="24052">MSLPEGEEIEKRAHDAEVLGGSHGGDRTGLQPGSSGSTLSERACSGDLTGRQCNLLPCKNSWKRFRVTLRSKLRKVRLVKPIKQASAAMTSILGHHQHQHQQPRSVSLKLHHQHHRSFKPVYVDELFNKAEVVHVEQVEITPQKEKEKVKVFEKSSVLKSQAGTSSSSSSSFVVGDLNEVDLRAEVFIAKFKEEMRLQRQRSFGEYQEMLARGV</sequence>
<evidence type="ECO:0000313" key="3">
    <source>
        <dbReference type="Proteomes" id="UP001085076"/>
    </source>
</evidence>
<dbReference type="EMBL" id="JAGGNH010000006">
    <property type="protein sequence ID" value="KAJ0970471.1"/>
    <property type="molecule type" value="Genomic_DNA"/>
</dbReference>
<dbReference type="InterPro" id="IPR008480">
    <property type="entry name" value="DUF761_pln"/>
</dbReference>
<dbReference type="Pfam" id="PF05553">
    <property type="entry name" value="DUF761"/>
    <property type="match status" value="1"/>
</dbReference>
<feature type="compositionally biased region" description="Polar residues" evidence="1">
    <location>
        <begin position="31"/>
        <end position="40"/>
    </location>
</feature>
<reference evidence="2" key="1">
    <citation type="submission" date="2021-03" db="EMBL/GenBank/DDBJ databases">
        <authorList>
            <person name="Li Z."/>
            <person name="Yang C."/>
        </authorList>
    </citation>
    <scope>NUCLEOTIDE SEQUENCE</scope>
    <source>
        <strain evidence="2">Dzin_1.0</strain>
        <tissue evidence="2">Leaf</tissue>
    </source>
</reference>
<dbReference type="PANTHER" id="PTHR33450">
    <property type="entry name" value="EMB|CAB67623.1-RELATED"/>
    <property type="match status" value="1"/>
</dbReference>
<evidence type="ECO:0000313" key="2">
    <source>
        <dbReference type="EMBL" id="KAJ0970471.1"/>
    </source>
</evidence>
<reference evidence="2" key="2">
    <citation type="journal article" date="2022" name="Hortic Res">
        <title>The genome of Dioscorea zingiberensis sheds light on the biosynthesis, origin and evolution of the medicinally important diosgenin saponins.</title>
        <authorList>
            <person name="Li Y."/>
            <person name="Tan C."/>
            <person name="Li Z."/>
            <person name="Guo J."/>
            <person name="Li S."/>
            <person name="Chen X."/>
            <person name="Wang C."/>
            <person name="Dai X."/>
            <person name="Yang H."/>
            <person name="Song W."/>
            <person name="Hou L."/>
            <person name="Xu J."/>
            <person name="Tong Z."/>
            <person name="Xu A."/>
            <person name="Yuan X."/>
            <person name="Wang W."/>
            <person name="Yang Q."/>
            <person name="Chen L."/>
            <person name="Sun Z."/>
            <person name="Wang K."/>
            <person name="Pan B."/>
            <person name="Chen J."/>
            <person name="Bao Y."/>
            <person name="Liu F."/>
            <person name="Qi X."/>
            <person name="Gang D.R."/>
            <person name="Wen J."/>
            <person name="Li J."/>
        </authorList>
    </citation>
    <scope>NUCLEOTIDE SEQUENCE</scope>
    <source>
        <strain evidence="2">Dzin_1.0</strain>
    </source>
</reference>
<organism evidence="2 3">
    <name type="scientific">Dioscorea zingiberensis</name>
    <dbReference type="NCBI Taxonomy" id="325984"/>
    <lineage>
        <taxon>Eukaryota</taxon>
        <taxon>Viridiplantae</taxon>
        <taxon>Streptophyta</taxon>
        <taxon>Embryophyta</taxon>
        <taxon>Tracheophyta</taxon>
        <taxon>Spermatophyta</taxon>
        <taxon>Magnoliopsida</taxon>
        <taxon>Liliopsida</taxon>
        <taxon>Dioscoreales</taxon>
        <taxon>Dioscoreaceae</taxon>
        <taxon>Dioscorea</taxon>
    </lineage>
</organism>
<dbReference type="OrthoDB" id="823920at2759"/>
<evidence type="ECO:0000256" key="1">
    <source>
        <dbReference type="SAM" id="MobiDB-lite"/>
    </source>
</evidence>